<dbReference type="EMBL" id="NEMB01000003">
    <property type="protein sequence ID" value="PQQ65500.1"/>
    <property type="molecule type" value="Genomic_DNA"/>
</dbReference>
<gene>
    <name evidence="1" type="ORF">B9R14_01100</name>
</gene>
<name>A0A2S8R6S4_9FIRM</name>
<protein>
    <submittedName>
        <fullName evidence="1">Uncharacterized protein</fullName>
    </submittedName>
</protein>
<comment type="caution">
    <text evidence="1">The sequence shown here is derived from an EMBL/GenBank/DDBJ whole genome shotgun (WGS) entry which is preliminary data.</text>
</comment>
<reference evidence="1 2" key="1">
    <citation type="journal article" date="2018" name="Syst. Appl. Microbiol.">
        <title>Characterization and high-quality draft genome sequence of Herbivorax saccincola A7, an anaerobic, alkaliphilic, thermophilic, cellulolytic, and xylanolytic bacterium.</title>
        <authorList>
            <person name="Aikawa S."/>
            <person name="Baramee S."/>
            <person name="Sermsathanaswadi J."/>
            <person name="Thianheng P."/>
            <person name="Tachaapaikoon C."/>
            <person name="Shikata A."/>
            <person name="Waeonukul R."/>
            <person name="Pason P."/>
            <person name="Ratanakhanokchai K."/>
            <person name="Kosugi A."/>
        </authorList>
    </citation>
    <scope>NUCLEOTIDE SEQUENCE [LARGE SCALE GENOMIC DNA]</scope>
    <source>
        <strain evidence="1 2">A7</strain>
    </source>
</reference>
<accession>A0A2S8R6S4</accession>
<evidence type="ECO:0000313" key="1">
    <source>
        <dbReference type="EMBL" id="PQQ65500.1"/>
    </source>
</evidence>
<organism evidence="1 2">
    <name type="scientific">Acetivibrio saccincola</name>
    <dbReference type="NCBI Taxonomy" id="1677857"/>
    <lineage>
        <taxon>Bacteria</taxon>
        <taxon>Bacillati</taxon>
        <taxon>Bacillota</taxon>
        <taxon>Clostridia</taxon>
        <taxon>Eubacteriales</taxon>
        <taxon>Oscillospiraceae</taxon>
        <taxon>Acetivibrio</taxon>
    </lineage>
</organism>
<dbReference type="Proteomes" id="UP000239720">
    <property type="component" value="Unassembled WGS sequence"/>
</dbReference>
<evidence type="ECO:0000313" key="2">
    <source>
        <dbReference type="Proteomes" id="UP000239720"/>
    </source>
</evidence>
<dbReference type="AlphaFoldDB" id="A0A2S8R6S4"/>
<proteinExistence type="predicted"/>
<dbReference type="RefSeq" id="WP_105367410.1">
    <property type="nucleotide sequence ID" value="NZ_NEMB01000003.1"/>
</dbReference>
<sequence length="190" mass="22377">MLFKSFTKTIFISLFSVLLLSNLVFADFEYAKKLIENQSLDLSLESEEIKNLTDIRFIDKRDNLNRHLLRTVENLKINTKSAIKFYYTEEINNSSIEIYKKFSSIEKLIDKKEYTWAVPVFNEEDKLAYIIFLEKGKPLEKYKKDVGVDLDEQFENKMKKREGKWYITGIASRSPDGLVTISHDFGHFFS</sequence>